<dbReference type="InterPro" id="IPR010753">
    <property type="entry name" value="DUF1330"/>
</dbReference>
<keyword evidence="2" id="KW-1185">Reference proteome</keyword>
<dbReference type="OrthoDB" id="516779at2"/>
<dbReference type="SUPFAM" id="SSF54909">
    <property type="entry name" value="Dimeric alpha+beta barrel"/>
    <property type="match status" value="1"/>
</dbReference>
<sequence>MGKPVYFIIDVKINDPEAMKPYQQQVAATFEKFGGRRLIAGGAAETLEGRAPEGKIVMVRFDSMEQAHAWHESPEYQAIIGIRHTAAESRAWFVEGVEQAV</sequence>
<proteinExistence type="predicted"/>
<dbReference type="PANTHER" id="PTHR41521">
    <property type="match status" value="1"/>
</dbReference>
<dbReference type="Gene3D" id="3.30.70.100">
    <property type="match status" value="1"/>
</dbReference>
<dbReference type="PANTHER" id="PTHR41521:SF4">
    <property type="entry name" value="BLR0684 PROTEIN"/>
    <property type="match status" value="1"/>
</dbReference>
<reference evidence="1 2" key="1">
    <citation type="submission" date="2017-06" db="EMBL/GenBank/DDBJ databases">
        <title>Neisseria chenwenguii sp. nov., isolated from the intestinal contents of Tibetan Plateau Pika in Yushu, Qinghai Province, China.</title>
        <authorList>
            <person name="Zhang G."/>
        </authorList>
    </citation>
    <scope>NUCLEOTIDE SEQUENCE [LARGE SCALE GENOMIC DNA]</scope>
    <source>
        <strain evidence="1 2">10023</strain>
    </source>
</reference>
<dbReference type="InterPro" id="IPR011008">
    <property type="entry name" value="Dimeric_a/b-barrel"/>
</dbReference>
<dbReference type="RefSeq" id="WP_089036920.1">
    <property type="nucleotide sequence ID" value="NZ_CP022278.1"/>
</dbReference>
<evidence type="ECO:0000313" key="2">
    <source>
        <dbReference type="Proteomes" id="UP000198238"/>
    </source>
</evidence>
<evidence type="ECO:0000313" key="1">
    <source>
        <dbReference type="EMBL" id="ASK28230.1"/>
    </source>
</evidence>
<dbReference type="AlphaFoldDB" id="A0A220S472"/>
<dbReference type="Proteomes" id="UP000198238">
    <property type="component" value="Chromosome"/>
</dbReference>
<gene>
    <name evidence="1" type="ORF">BG910_11235</name>
</gene>
<organism evidence="1 2">
    <name type="scientific">Neisseria chenwenguii</name>
    <dbReference type="NCBI Taxonomy" id="1853278"/>
    <lineage>
        <taxon>Bacteria</taxon>
        <taxon>Pseudomonadati</taxon>
        <taxon>Pseudomonadota</taxon>
        <taxon>Betaproteobacteria</taxon>
        <taxon>Neisseriales</taxon>
        <taxon>Neisseriaceae</taxon>
        <taxon>Neisseria</taxon>
    </lineage>
</organism>
<accession>A0A220S472</accession>
<dbReference type="KEGG" id="nei:BG910_11235"/>
<name>A0A220S472_9NEIS</name>
<protein>
    <submittedName>
        <fullName evidence="1">Uncharacterized protein</fullName>
    </submittedName>
</protein>
<dbReference type="EMBL" id="CP022278">
    <property type="protein sequence ID" value="ASK28230.1"/>
    <property type="molecule type" value="Genomic_DNA"/>
</dbReference>
<dbReference type="Pfam" id="PF07045">
    <property type="entry name" value="DUF1330"/>
    <property type="match status" value="1"/>
</dbReference>